<protein>
    <recommendedName>
        <fullName evidence="6">U3 small nucleolar RNA-associated protein 13 C-terminal domain-containing protein</fullName>
    </recommendedName>
</protein>
<dbReference type="AlphaFoldDB" id="A0ABD0YGV1"/>
<dbReference type="Pfam" id="PF00400">
    <property type="entry name" value="WD40"/>
    <property type="match status" value="7"/>
</dbReference>
<dbReference type="InterPro" id="IPR015943">
    <property type="entry name" value="WD40/YVTN_repeat-like_dom_sf"/>
</dbReference>
<dbReference type="PRINTS" id="PR00320">
    <property type="entry name" value="GPROTEINBRPT"/>
</dbReference>
<organism evidence="7 8">
    <name type="scientific">Ranatra chinensis</name>
    <dbReference type="NCBI Taxonomy" id="642074"/>
    <lineage>
        <taxon>Eukaryota</taxon>
        <taxon>Metazoa</taxon>
        <taxon>Ecdysozoa</taxon>
        <taxon>Arthropoda</taxon>
        <taxon>Hexapoda</taxon>
        <taxon>Insecta</taxon>
        <taxon>Pterygota</taxon>
        <taxon>Neoptera</taxon>
        <taxon>Paraneoptera</taxon>
        <taxon>Hemiptera</taxon>
        <taxon>Heteroptera</taxon>
        <taxon>Panheteroptera</taxon>
        <taxon>Nepomorpha</taxon>
        <taxon>Nepidae</taxon>
        <taxon>Ranatrinae</taxon>
        <taxon>Ranatra</taxon>
    </lineage>
</organism>
<evidence type="ECO:0000259" key="6">
    <source>
        <dbReference type="Pfam" id="PF08625"/>
    </source>
</evidence>
<feature type="repeat" description="WD" evidence="5">
    <location>
        <begin position="178"/>
        <end position="219"/>
    </location>
</feature>
<comment type="subcellular location">
    <subcellularLocation>
        <location evidence="1">Nucleus</location>
        <location evidence="1">Nucleolus</location>
    </subcellularLocation>
</comment>
<feature type="repeat" description="WD" evidence="5">
    <location>
        <begin position="517"/>
        <end position="558"/>
    </location>
</feature>
<dbReference type="Gene3D" id="2.130.10.10">
    <property type="entry name" value="YVTN repeat-like/Quinoprotein amine dehydrogenase"/>
    <property type="match status" value="6"/>
</dbReference>
<name>A0ABD0YGV1_9HEMI</name>
<evidence type="ECO:0000313" key="8">
    <source>
        <dbReference type="Proteomes" id="UP001558652"/>
    </source>
</evidence>
<comment type="caution">
    <text evidence="7">The sequence shown here is derived from an EMBL/GenBank/DDBJ whole genome shotgun (WGS) entry which is preliminary data.</text>
</comment>
<dbReference type="SMART" id="SM00320">
    <property type="entry name" value="WD40"/>
    <property type="match status" value="11"/>
</dbReference>
<feature type="repeat" description="WD" evidence="5">
    <location>
        <begin position="559"/>
        <end position="600"/>
    </location>
</feature>
<dbReference type="Pfam" id="PF08625">
    <property type="entry name" value="Utp13"/>
    <property type="match status" value="1"/>
</dbReference>
<evidence type="ECO:0000256" key="4">
    <source>
        <dbReference type="ARBA" id="ARBA00023242"/>
    </source>
</evidence>
<feature type="repeat" description="WD" evidence="5">
    <location>
        <begin position="91"/>
        <end position="132"/>
    </location>
</feature>
<feature type="repeat" description="WD" evidence="5">
    <location>
        <begin position="48"/>
        <end position="89"/>
    </location>
</feature>
<dbReference type="PANTHER" id="PTHR19854:SF15">
    <property type="entry name" value="TRANSDUCIN BETA-LIKE PROTEIN 3"/>
    <property type="match status" value="1"/>
</dbReference>
<evidence type="ECO:0000256" key="3">
    <source>
        <dbReference type="ARBA" id="ARBA00022737"/>
    </source>
</evidence>
<reference evidence="7 8" key="1">
    <citation type="submission" date="2024-07" db="EMBL/GenBank/DDBJ databases">
        <title>Chromosome-level genome assembly of the water stick insect Ranatra chinensis (Heteroptera: Nepidae).</title>
        <authorList>
            <person name="Liu X."/>
        </authorList>
    </citation>
    <scope>NUCLEOTIDE SEQUENCE [LARGE SCALE GENOMIC DNA]</scope>
    <source>
        <strain evidence="7">Cailab_2021Rc</strain>
        <tissue evidence="7">Muscle</tissue>
    </source>
</reference>
<proteinExistence type="predicted"/>
<keyword evidence="8" id="KW-1185">Reference proteome</keyword>
<dbReference type="InterPro" id="IPR036322">
    <property type="entry name" value="WD40_repeat_dom_sf"/>
</dbReference>
<dbReference type="InterPro" id="IPR013934">
    <property type="entry name" value="Utp13_C"/>
</dbReference>
<keyword evidence="3" id="KW-0677">Repeat</keyword>
<dbReference type="PROSITE" id="PS50294">
    <property type="entry name" value="WD_REPEATS_REGION"/>
    <property type="match status" value="7"/>
</dbReference>
<dbReference type="InterPro" id="IPR020472">
    <property type="entry name" value="WD40_PAC1"/>
</dbReference>
<gene>
    <name evidence="7" type="ORF">AAG570_011761</name>
</gene>
<dbReference type="Proteomes" id="UP001558652">
    <property type="component" value="Unassembled WGS sequence"/>
</dbReference>
<sequence length="750" mass="82278">MFNSVCLYFQWTNDGDKLLCQCNSSIQVLNLNEGKVGLIIGTEDPSSDEGDGDLLVSFVLSPDNASIVSAHKNGLFKLWNLNDGKLIKHWRTIHKGPVSKLALTSDSSLLASGGSDSSIRIWNLKHHACTHNLQGSQGVISVLRFYERENKNILVFGAGDDATIKAWNLTNGHIITTLSGHFSKVTGLEFHPSGKYIISCGRDKVLILWDFETGKQIKILPLYESVEALALLPEKLTVPGKDQKVSGGVYVAVAGIVRLWDALNATELYVQNNSLIGKSDEDGGLSVTKLLFNPSTSSIAIASTDHNIIIHELDTFSCKKQLIGFTDEVLDIVIIGPKECHMAVATNSTDIKLYNRDSMNCQLLRGHTDLVVALSSTPANLCLFASASKDNSIRVWLLKDESAYCICSGMKHNNSVGDVALSQMKELNVKLATIAHEKDINCVAISPNDKLISTASLDKTAKLWSSDDLSLLGVLKGHKRSVWSCTFSPIDQVLLTTSADTTLKLWSLSDLSCLKTLEGHDSSVLRGHFLSRGTQILSVGGDGLVKLWCIKSGECVASFDGHDAKIWALSVTRDESHFVTGSCDSKVIVWQDATEETRLEKAAAAHERILQEQRLANLLQSNDLLSALKLALTLDRPATVFKIIQGVIKSGSDGLCDTIKQLETEEKNILLKFATSWNTNSKYCYAAQFLLSILLDDVATGIIKPSQSTVESLIPFTERHFSRLTQLLQELHFLNYTKTIMQPVVKNIYD</sequence>
<dbReference type="InterPro" id="IPR001680">
    <property type="entry name" value="WD40_rpt"/>
</dbReference>
<accession>A0ABD0YGV1</accession>
<dbReference type="EMBL" id="JBFDAA010000007">
    <property type="protein sequence ID" value="KAL1130515.1"/>
    <property type="molecule type" value="Genomic_DNA"/>
</dbReference>
<dbReference type="PANTHER" id="PTHR19854">
    <property type="entry name" value="TRANSDUCIN BETA-LIKE 3"/>
    <property type="match status" value="1"/>
</dbReference>
<feature type="repeat" description="WD" evidence="5">
    <location>
        <begin position="475"/>
        <end position="516"/>
    </location>
</feature>
<evidence type="ECO:0000256" key="1">
    <source>
        <dbReference type="ARBA" id="ARBA00004604"/>
    </source>
</evidence>
<dbReference type="CDD" id="cd00200">
    <property type="entry name" value="WD40"/>
    <property type="match status" value="1"/>
</dbReference>
<evidence type="ECO:0000256" key="5">
    <source>
        <dbReference type="PROSITE-ProRule" id="PRU00221"/>
    </source>
</evidence>
<keyword evidence="4" id="KW-0539">Nucleus</keyword>
<evidence type="ECO:0000313" key="7">
    <source>
        <dbReference type="EMBL" id="KAL1130515.1"/>
    </source>
</evidence>
<dbReference type="InterPro" id="IPR019775">
    <property type="entry name" value="WD40_repeat_CS"/>
</dbReference>
<dbReference type="PROSITE" id="PS50082">
    <property type="entry name" value="WD_REPEATS_2"/>
    <property type="match status" value="8"/>
</dbReference>
<keyword evidence="2 5" id="KW-0853">WD repeat</keyword>
<evidence type="ECO:0000256" key="2">
    <source>
        <dbReference type="ARBA" id="ARBA00022574"/>
    </source>
</evidence>
<feature type="domain" description="U3 small nucleolar RNA-associated protein 13 C-terminal" evidence="6">
    <location>
        <begin position="612"/>
        <end position="738"/>
    </location>
</feature>
<dbReference type="PROSITE" id="PS00678">
    <property type="entry name" value="WD_REPEATS_1"/>
    <property type="match status" value="2"/>
</dbReference>
<dbReference type="GO" id="GO:0005730">
    <property type="term" value="C:nucleolus"/>
    <property type="evidence" value="ECO:0007669"/>
    <property type="project" value="UniProtKB-SubCell"/>
</dbReference>
<dbReference type="SUPFAM" id="SSF50978">
    <property type="entry name" value="WD40 repeat-like"/>
    <property type="match status" value="2"/>
</dbReference>
<feature type="repeat" description="WD" evidence="5">
    <location>
        <begin position="433"/>
        <end position="465"/>
    </location>
</feature>
<feature type="repeat" description="WD" evidence="5">
    <location>
        <begin position="364"/>
        <end position="396"/>
    </location>
</feature>